<dbReference type="AlphaFoldDB" id="A0A835P976"/>
<gene>
    <name evidence="3" type="ORF">HPP92_028392</name>
</gene>
<dbReference type="PANTHER" id="PTHR35493">
    <property type="entry name" value="STRUCTURAL MAINTENANCE OF CHROMOSOMES PROTEIN"/>
    <property type="match status" value="1"/>
</dbReference>
<comment type="caution">
    <text evidence="3">The sequence shown here is derived from an EMBL/GenBank/DDBJ whole genome shotgun (WGS) entry which is preliminary data.</text>
</comment>
<proteinExistence type="predicted"/>
<evidence type="ECO:0000256" key="1">
    <source>
        <dbReference type="SAM" id="Coils"/>
    </source>
</evidence>
<feature type="compositionally biased region" description="Low complexity" evidence="2">
    <location>
        <begin position="15"/>
        <end position="29"/>
    </location>
</feature>
<protein>
    <submittedName>
        <fullName evidence="3">Uncharacterized protein</fullName>
    </submittedName>
</protein>
<organism evidence="3 4">
    <name type="scientific">Vanilla planifolia</name>
    <name type="common">Vanilla</name>
    <dbReference type="NCBI Taxonomy" id="51239"/>
    <lineage>
        <taxon>Eukaryota</taxon>
        <taxon>Viridiplantae</taxon>
        <taxon>Streptophyta</taxon>
        <taxon>Embryophyta</taxon>
        <taxon>Tracheophyta</taxon>
        <taxon>Spermatophyta</taxon>
        <taxon>Magnoliopsida</taxon>
        <taxon>Liliopsida</taxon>
        <taxon>Asparagales</taxon>
        <taxon>Orchidaceae</taxon>
        <taxon>Vanilloideae</taxon>
        <taxon>Vanilleae</taxon>
        <taxon>Vanilla</taxon>
    </lineage>
</organism>
<name>A0A835P976_VANPL</name>
<evidence type="ECO:0000256" key="2">
    <source>
        <dbReference type="SAM" id="MobiDB-lite"/>
    </source>
</evidence>
<dbReference type="EMBL" id="JADCNM010000473">
    <property type="protein sequence ID" value="KAG0447273.1"/>
    <property type="molecule type" value="Genomic_DNA"/>
</dbReference>
<dbReference type="OrthoDB" id="760436at2759"/>
<feature type="coiled-coil region" evidence="1">
    <location>
        <begin position="164"/>
        <end position="268"/>
    </location>
</feature>
<feature type="region of interest" description="Disordered" evidence="2">
    <location>
        <begin position="1"/>
        <end position="61"/>
    </location>
</feature>
<keyword evidence="1" id="KW-0175">Coiled coil</keyword>
<dbReference type="PANTHER" id="PTHR35493:SF1">
    <property type="entry name" value="STRUCTURAL MAINTENANCE OF CHROMOSOMES PROTEIN"/>
    <property type="match status" value="1"/>
</dbReference>
<evidence type="ECO:0000313" key="3">
    <source>
        <dbReference type="EMBL" id="KAG0447273.1"/>
    </source>
</evidence>
<dbReference type="Proteomes" id="UP000639772">
    <property type="component" value="Unassembled WGS sequence"/>
</dbReference>
<sequence length="393" mass="43143">MAASRPSSRYAAVEPFSSSSSHGPSPVSSLHNTSKRLSSPKNLPSNSSGRRNHADPISVAATRDTSSLALAKNNARTFSNMVKKFMEHRSNSKAGTAKRMELAIPADVVSQDLKRTAPKGSGGGFSGLQHKLFGRKESADRTPRKALSEANGNTRTLGMVLRSERELLAQNKEYKDEISELRLLLLEKNKEVEKLTDLCLRQRDEIKALKDAILFPDAMNHQLKNLFERQSCELEEAKKIIPSLQKQVSSLTGQIQCLADDLAEVKAENYASKNCPNEQFHSPRTPTYNKASLKALQGHNYGDPSQIDDDINPCLTPCFSKMKSKGYGGMGNAGSSGRVESFPGCTAFSPDVFSDSCDGMLSRSSERCEKEGAARKTRKSDDVKWCHGTQRLL</sequence>
<accession>A0A835P976</accession>
<feature type="compositionally biased region" description="Basic and acidic residues" evidence="2">
    <location>
        <begin position="134"/>
        <end position="147"/>
    </location>
</feature>
<feature type="region of interest" description="Disordered" evidence="2">
    <location>
        <begin position="115"/>
        <end position="152"/>
    </location>
</feature>
<evidence type="ECO:0000313" key="4">
    <source>
        <dbReference type="Proteomes" id="UP000639772"/>
    </source>
</evidence>
<feature type="compositionally biased region" description="Low complexity" evidence="2">
    <location>
        <begin position="37"/>
        <end position="48"/>
    </location>
</feature>
<reference evidence="3 4" key="1">
    <citation type="journal article" date="2020" name="Nat. Food">
        <title>A phased Vanilla planifolia genome enables genetic improvement of flavour and production.</title>
        <authorList>
            <person name="Hasing T."/>
            <person name="Tang H."/>
            <person name="Brym M."/>
            <person name="Khazi F."/>
            <person name="Huang T."/>
            <person name="Chambers A.H."/>
        </authorList>
    </citation>
    <scope>NUCLEOTIDE SEQUENCE [LARGE SCALE GENOMIC DNA]</scope>
    <source>
        <tissue evidence="3">Leaf</tissue>
    </source>
</reference>